<feature type="compositionally biased region" description="Pro residues" evidence="1">
    <location>
        <begin position="104"/>
        <end position="117"/>
    </location>
</feature>
<dbReference type="Proteomes" id="UP001141327">
    <property type="component" value="Unassembled WGS sequence"/>
</dbReference>
<protein>
    <submittedName>
        <fullName evidence="2">Uncharacterized protein</fullName>
    </submittedName>
</protein>
<accession>A0ABQ8UAA1</accession>
<gene>
    <name evidence="2" type="ORF">PAPYR_8601</name>
</gene>
<sequence>MRAPFGSGTKSRYQLPDYLQHITWRPNDPFEIKLSASNFISIIPHPPAGALPAFGTTPPAAPAPVEGYVLGEITVDPAALGIKARAVARDLHYLLRYKDLTGPPRSPLPPTPRPPPGEFESPHYSQMIALEEFVTGIPRPLDDRVPFLFVATVGQPSPAQVLVFKEEAVKCGLGDYLATGRLRLLSAVFNTEVNALEFVPVDCEAALAQLFDQLKESLASHTA</sequence>
<keyword evidence="3" id="KW-1185">Reference proteome</keyword>
<evidence type="ECO:0000256" key="1">
    <source>
        <dbReference type="SAM" id="MobiDB-lite"/>
    </source>
</evidence>
<organism evidence="2 3">
    <name type="scientific">Paratrimastix pyriformis</name>
    <dbReference type="NCBI Taxonomy" id="342808"/>
    <lineage>
        <taxon>Eukaryota</taxon>
        <taxon>Metamonada</taxon>
        <taxon>Preaxostyla</taxon>
        <taxon>Paratrimastigidae</taxon>
        <taxon>Paratrimastix</taxon>
    </lineage>
</organism>
<evidence type="ECO:0000313" key="2">
    <source>
        <dbReference type="EMBL" id="KAJ4456235.1"/>
    </source>
</evidence>
<dbReference type="EMBL" id="JAPMOS010000077">
    <property type="protein sequence ID" value="KAJ4456235.1"/>
    <property type="molecule type" value="Genomic_DNA"/>
</dbReference>
<name>A0ABQ8UAA1_9EUKA</name>
<proteinExistence type="predicted"/>
<feature type="region of interest" description="Disordered" evidence="1">
    <location>
        <begin position="102"/>
        <end position="121"/>
    </location>
</feature>
<evidence type="ECO:0000313" key="3">
    <source>
        <dbReference type="Proteomes" id="UP001141327"/>
    </source>
</evidence>
<comment type="caution">
    <text evidence="2">The sequence shown here is derived from an EMBL/GenBank/DDBJ whole genome shotgun (WGS) entry which is preliminary data.</text>
</comment>
<reference evidence="2" key="1">
    <citation type="journal article" date="2022" name="bioRxiv">
        <title>Genomics of Preaxostyla Flagellates Illuminates Evolutionary Transitions and the Path Towards Mitochondrial Loss.</title>
        <authorList>
            <person name="Novak L.V.F."/>
            <person name="Treitli S.C."/>
            <person name="Pyrih J."/>
            <person name="Halakuc P."/>
            <person name="Pipaliya S.V."/>
            <person name="Vacek V."/>
            <person name="Brzon O."/>
            <person name="Soukal P."/>
            <person name="Eme L."/>
            <person name="Dacks J.B."/>
            <person name="Karnkowska A."/>
            <person name="Elias M."/>
            <person name="Hampl V."/>
        </authorList>
    </citation>
    <scope>NUCLEOTIDE SEQUENCE</scope>
    <source>
        <strain evidence="2">RCP-MX</strain>
    </source>
</reference>